<gene>
    <name evidence="1" type="ORF">LX99_00831</name>
</gene>
<sequence>MHSNENVKLTLPSGTYKLNQQQVDALPGIKLSKKLSQSYDIPYNYKIGDIYIGLFNVNKDFINNDLPGKKLSQDEVYNFLKSYGNDTYNSAIKNIGKNRLLLISYTINHIGKYRFDYQNESKTLTQAGEIDYPENQKEKATALLNEILNSIRFIE</sequence>
<reference evidence="1 2" key="1">
    <citation type="submission" date="2018-05" db="EMBL/GenBank/DDBJ databases">
        <title>Genomic Encyclopedia of Archaeal and Bacterial Type Strains, Phase II (KMG-II): from individual species to whole genera.</title>
        <authorList>
            <person name="Goeker M."/>
        </authorList>
    </citation>
    <scope>NUCLEOTIDE SEQUENCE [LARGE SCALE GENOMIC DNA]</scope>
    <source>
        <strain evidence="1 2">DSM 19975</strain>
    </source>
</reference>
<accession>A0A316HQ53</accession>
<protein>
    <submittedName>
        <fullName evidence="1">Uncharacterized protein</fullName>
    </submittedName>
</protein>
<organism evidence="1 2">
    <name type="scientific">Mucilaginibacter oryzae</name>
    <dbReference type="NCBI Taxonomy" id="468058"/>
    <lineage>
        <taxon>Bacteria</taxon>
        <taxon>Pseudomonadati</taxon>
        <taxon>Bacteroidota</taxon>
        <taxon>Sphingobacteriia</taxon>
        <taxon>Sphingobacteriales</taxon>
        <taxon>Sphingobacteriaceae</taxon>
        <taxon>Mucilaginibacter</taxon>
    </lineage>
</organism>
<keyword evidence="2" id="KW-1185">Reference proteome</keyword>
<evidence type="ECO:0000313" key="1">
    <source>
        <dbReference type="EMBL" id="PWK80365.1"/>
    </source>
</evidence>
<dbReference type="AlphaFoldDB" id="A0A316HQ53"/>
<dbReference type="EMBL" id="QGHA01000001">
    <property type="protein sequence ID" value="PWK80365.1"/>
    <property type="molecule type" value="Genomic_DNA"/>
</dbReference>
<proteinExistence type="predicted"/>
<name>A0A316HQ53_9SPHI</name>
<comment type="caution">
    <text evidence="1">The sequence shown here is derived from an EMBL/GenBank/DDBJ whole genome shotgun (WGS) entry which is preliminary data.</text>
</comment>
<dbReference type="Proteomes" id="UP000245678">
    <property type="component" value="Unassembled WGS sequence"/>
</dbReference>
<evidence type="ECO:0000313" key="2">
    <source>
        <dbReference type="Proteomes" id="UP000245678"/>
    </source>
</evidence>